<dbReference type="Proteomes" id="UP000236333">
    <property type="component" value="Unassembled WGS sequence"/>
</dbReference>
<gene>
    <name evidence="2" type="ORF">TSOC_013458</name>
</gene>
<keyword evidence="3" id="KW-1185">Reference proteome</keyword>
<organism evidence="2 3">
    <name type="scientific">Tetrabaena socialis</name>
    <dbReference type="NCBI Taxonomy" id="47790"/>
    <lineage>
        <taxon>Eukaryota</taxon>
        <taxon>Viridiplantae</taxon>
        <taxon>Chlorophyta</taxon>
        <taxon>core chlorophytes</taxon>
        <taxon>Chlorophyceae</taxon>
        <taxon>CS clade</taxon>
        <taxon>Chlamydomonadales</taxon>
        <taxon>Tetrabaenaceae</taxon>
        <taxon>Tetrabaena</taxon>
    </lineage>
</organism>
<evidence type="ECO:0000256" key="1">
    <source>
        <dbReference type="SAM" id="MobiDB-lite"/>
    </source>
</evidence>
<feature type="region of interest" description="Disordered" evidence="1">
    <location>
        <begin position="98"/>
        <end position="132"/>
    </location>
</feature>
<dbReference type="OrthoDB" id="556207at2759"/>
<reference evidence="2 3" key="1">
    <citation type="journal article" date="2017" name="Mol. Biol. Evol.">
        <title>The 4-celled Tetrabaena socialis nuclear genome reveals the essential components for genetic control of cell number at the origin of multicellularity in the volvocine lineage.</title>
        <authorList>
            <person name="Featherston J."/>
            <person name="Arakaki Y."/>
            <person name="Hanschen E.R."/>
            <person name="Ferris P.J."/>
            <person name="Michod R.E."/>
            <person name="Olson B.J.S.C."/>
            <person name="Nozaki H."/>
            <person name="Durand P.M."/>
        </authorList>
    </citation>
    <scope>NUCLEOTIDE SEQUENCE [LARGE SCALE GENOMIC DNA]</scope>
    <source>
        <strain evidence="2 3">NIES-571</strain>
    </source>
</reference>
<dbReference type="EMBL" id="PGGS01001214">
    <property type="protein sequence ID" value="PNH00703.1"/>
    <property type="molecule type" value="Genomic_DNA"/>
</dbReference>
<dbReference type="AlphaFoldDB" id="A0A2J7ZKB3"/>
<evidence type="ECO:0000313" key="3">
    <source>
        <dbReference type="Proteomes" id="UP000236333"/>
    </source>
</evidence>
<comment type="caution">
    <text evidence="2">The sequence shown here is derived from an EMBL/GenBank/DDBJ whole genome shotgun (WGS) entry which is preliminary data.</text>
</comment>
<sequence>MITLLPGTPHAMDLPLMQTLVVSDSPLFDYLAGNEQMRSVADYVTQYPTAQLHFKPNIVEAPEHTLAMPMTKGPESKSALAVRHVTFCSSASPSHALGGGNHVTVPAPSSDSGPGPFSASAPGPPSNSSAASAAFANSGYAPEHQKAHACKGHSWTGLLTFALTLFLLSSFSVHVGATHAQNTGINGVTLTSQLLATGGLLCSSASERGVIFFDGRTAAAAYERYQKDEDGGWVWGNSQHLSANQHASLQAIVRQRKHTAFAYSMEELPGDCGDQVPVRLDLNTDRPIVQSPRRYRPTGGLFLEGKCRSTMTAQASHCAPTIGVTAQQMEAHALVDNTPRLRATQLTRVPTAS</sequence>
<evidence type="ECO:0000313" key="2">
    <source>
        <dbReference type="EMBL" id="PNH00703.1"/>
    </source>
</evidence>
<protein>
    <submittedName>
        <fullName evidence="2">Uncharacterized protein</fullName>
    </submittedName>
</protein>
<name>A0A2J7ZKB3_9CHLO</name>
<feature type="compositionally biased region" description="Low complexity" evidence="1">
    <location>
        <begin position="106"/>
        <end position="132"/>
    </location>
</feature>
<accession>A0A2J7ZKB3</accession>
<proteinExistence type="predicted"/>